<reference evidence="2" key="1">
    <citation type="submission" date="2021-01" db="EMBL/GenBank/DDBJ databases">
        <authorList>
            <person name="Corre E."/>
            <person name="Pelletier E."/>
            <person name="Niang G."/>
            <person name="Scheremetjew M."/>
            <person name="Finn R."/>
            <person name="Kale V."/>
            <person name="Holt S."/>
            <person name="Cochrane G."/>
            <person name="Meng A."/>
            <person name="Brown T."/>
            <person name="Cohen L."/>
        </authorList>
    </citation>
    <scope>NUCLEOTIDE SEQUENCE</scope>
    <source>
        <strain evidence="2">RCC1130</strain>
    </source>
</reference>
<evidence type="ECO:0000256" key="1">
    <source>
        <dbReference type="SAM" id="MobiDB-lite"/>
    </source>
</evidence>
<name>A0A7S0J9E7_9EUKA</name>
<feature type="region of interest" description="Disordered" evidence="1">
    <location>
        <begin position="68"/>
        <end position="116"/>
    </location>
</feature>
<gene>
    <name evidence="2" type="ORF">CLEP1334_LOCUS20382</name>
</gene>
<accession>A0A7S0J9E7</accession>
<dbReference type="EMBL" id="HBER01040370">
    <property type="protein sequence ID" value="CAD8545093.1"/>
    <property type="molecule type" value="Transcribed_RNA"/>
</dbReference>
<proteinExistence type="predicted"/>
<sequence length="116" mass="13034">MELDGMELEPSLYRQAMGYSVNRELFESYMRERLEQEYVDTLRTLLDSSTTGSPVAPNSTTRIKRRAATALSVESKRVRQNGQRPLEPLHTLNSHAVHGGPSPLLSAQADAYPMEQ</sequence>
<dbReference type="AlphaFoldDB" id="A0A7S0J9E7"/>
<evidence type="ECO:0000313" key="2">
    <source>
        <dbReference type="EMBL" id="CAD8545093.1"/>
    </source>
</evidence>
<protein>
    <submittedName>
        <fullName evidence="2">Uncharacterized protein</fullName>
    </submittedName>
</protein>
<organism evidence="2">
    <name type="scientific">Calcidiscus leptoporus</name>
    <dbReference type="NCBI Taxonomy" id="127549"/>
    <lineage>
        <taxon>Eukaryota</taxon>
        <taxon>Haptista</taxon>
        <taxon>Haptophyta</taxon>
        <taxon>Prymnesiophyceae</taxon>
        <taxon>Coccolithales</taxon>
        <taxon>Calcidiscaceae</taxon>
        <taxon>Calcidiscus</taxon>
    </lineage>
</organism>